<dbReference type="HOGENOM" id="CLU_028164_1_1_9"/>
<feature type="region of interest" description="Disordered" evidence="1">
    <location>
        <begin position="420"/>
        <end position="442"/>
    </location>
</feature>
<dbReference type="InterPro" id="IPR003593">
    <property type="entry name" value="AAA+_ATPase"/>
</dbReference>
<evidence type="ECO:0000313" key="4">
    <source>
        <dbReference type="Proteomes" id="UP000003422"/>
    </source>
</evidence>
<keyword evidence="4" id="KW-1185">Reference proteome</keyword>
<dbReference type="Pfam" id="PF05872">
    <property type="entry name" value="HerA_C"/>
    <property type="match status" value="1"/>
</dbReference>
<feature type="domain" description="AAA+ ATPase" evidence="2">
    <location>
        <begin position="20"/>
        <end position="327"/>
    </location>
</feature>
<dbReference type="InterPro" id="IPR027417">
    <property type="entry name" value="P-loop_NTPase"/>
</dbReference>
<dbReference type="PANTHER" id="PTHR30121">
    <property type="entry name" value="UNCHARACTERIZED PROTEIN YJGR-RELATED"/>
    <property type="match status" value="1"/>
</dbReference>
<dbReference type="eggNOG" id="COG0433">
    <property type="taxonomic scope" value="Bacteria"/>
</dbReference>
<protein>
    <submittedName>
        <fullName evidence="3">ATPase</fullName>
    </submittedName>
</protein>
<dbReference type="InterPro" id="IPR051162">
    <property type="entry name" value="T4SS_component"/>
</dbReference>
<evidence type="ECO:0000313" key="3">
    <source>
        <dbReference type="EMBL" id="EGY80072.1"/>
    </source>
</evidence>
<dbReference type="PATRIC" id="fig|997350.3.peg.791"/>
<dbReference type="SUPFAM" id="SSF52540">
    <property type="entry name" value="P-loop containing nucleoside triphosphate hydrolases"/>
    <property type="match status" value="1"/>
</dbReference>
<dbReference type="Proteomes" id="UP000003422">
    <property type="component" value="Unassembled WGS sequence"/>
</dbReference>
<proteinExistence type="predicted"/>
<dbReference type="OrthoDB" id="9758751at2"/>
<dbReference type="Gene3D" id="3.40.50.300">
    <property type="entry name" value="P-loop containing nucleotide triphosphate hydrolases"/>
    <property type="match status" value="2"/>
</dbReference>
<accession>G4D341</accession>
<sequence>MENILIGRGEKDCVMLSNKLNQHGLIAGATGTGKTITLKVMAENFSKLGIPVILADVKGDLSNISKAGENSENISKRLSKLNLENFEFSGFPTRLWDVFGERGLPLKVSISEMGPILLSRVMDLNDTQSGVLNIAFRIADENGLLLLDIKDLKSILKLLQSHSKEFSEKYGNIAPQTISALQRRLFVLEDNGADIFFGEPSISISDLLQTDSKGYGFVNIINSEKLINNPTVYSMFLLYLLSELFENLPEVGNPDKPKLVFFFDEAHLLFDSLPKVLEDKIEQVVRLIRSKGVGVFFVTQNPLDIPDKISSQLGNRVLHQLRAFSPSELKVIDSVSKTFRQNENLNLKDEITNLKTGEALISFLNEDGSPEIVEKAMILPPHSSFTPLTPMETLNLVDNDMLYSKYSEIIDRESAYEVLEEKMKNSPPKQENKSTSRRTSSPVDQILNSFMRSVTRQIGSSLARGLIGSLKNYKIIKTYMLK</sequence>
<comment type="caution">
    <text evidence="3">The sequence shown here is derived from an EMBL/GenBank/DDBJ whole genome shotgun (WGS) entry which is preliminary data.</text>
</comment>
<evidence type="ECO:0000256" key="1">
    <source>
        <dbReference type="SAM" id="MobiDB-lite"/>
    </source>
</evidence>
<dbReference type="InterPro" id="IPR033186">
    <property type="entry name" value="HerA_C"/>
</dbReference>
<gene>
    <name evidence="3" type="ORF">HMPREF9129_0821</name>
</gene>
<dbReference type="PANTHER" id="PTHR30121:SF6">
    <property type="entry name" value="SLR6007 PROTEIN"/>
    <property type="match status" value="1"/>
</dbReference>
<reference evidence="3 4" key="1">
    <citation type="submission" date="2011-06" db="EMBL/GenBank/DDBJ databases">
        <authorList>
            <person name="Muzny D."/>
            <person name="Qin X."/>
            <person name="Deng J."/>
            <person name="Jiang H."/>
            <person name="Liu Y."/>
            <person name="Qu J."/>
            <person name="Song X.-Z."/>
            <person name="Zhang L."/>
            <person name="Thornton R."/>
            <person name="Coyle M."/>
            <person name="Francisco L."/>
            <person name="Jackson L."/>
            <person name="Javaid M."/>
            <person name="Korchina V."/>
            <person name="Kovar C."/>
            <person name="Mata R."/>
            <person name="Mathew T."/>
            <person name="Ngo R."/>
            <person name="Nguyen L."/>
            <person name="Nguyen N."/>
            <person name="Okwuonu G."/>
            <person name="Ongeri F."/>
            <person name="Pham C."/>
            <person name="Simmons D."/>
            <person name="Wilczek-Boney K."/>
            <person name="Hale W."/>
            <person name="Jakkamsetti A."/>
            <person name="Pham P."/>
            <person name="Ruth R."/>
            <person name="San Lucas F."/>
            <person name="Warren J."/>
            <person name="Zhang J."/>
            <person name="Zhao Z."/>
            <person name="Zhou C."/>
            <person name="Zhu D."/>
            <person name="Lee S."/>
            <person name="Bess C."/>
            <person name="Blankenburg K."/>
            <person name="Forbes L."/>
            <person name="Fu Q."/>
            <person name="Gubbala S."/>
            <person name="Hirani K."/>
            <person name="Jayaseelan J.C."/>
            <person name="Lara F."/>
            <person name="Munidasa M."/>
            <person name="Palculict T."/>
            <person name="Patil S."/>
            <person name="Pu L.-L."/>
            <person name="Saada N."/>
            <person name="Tang L."/>
            <person name="Weissenberger G."/>
            <person name="Zhu Y."/>
            <person name="Hemphill L."/>
            <person name="Shang Y."/>
            <person name="Youmans B."/>
            <person name="Ayvaz T."/>
            <person name="Ross M."/>
            <person name="Santibanez J."/>
            <person name="Aqrawi P."/>
            <person name="Gross S."/>
            <person name="Joshi V."/>
            <person name="Fowler G."/>
            <person name="Nazareth L."/>
            <person name="Reid J."/>
            <person name="Worley K."/>
            <person name="Petrosino J."/>
            <person name="Highlander S."/>
            <person name="Gibbs R."/>
        </authorList>
    </citation>
    <scope>NUCLEOTIDE SEQUENCE [LARGE SCALE GENOMIC DNA]</scope>
    <source>
        <strain evidence="3 4">ATCC 29427</strain>
    </source>
</reference>
<dbReference type="SMART" id="SM00382">
    <property type="entry name" value="AAA"/>
    <property type="match status" value="1"/>
</dbReference>
<dbReference type="RefSeq" id="WP_004820557.1">
    <property type="nucleotide sequence ID" value="NZ_JH165061.1"/>
</dbReference>
<dbReference type="STRING" id="997350.HMPREF9129_0821"/>
<organism evidence="3 4">
    <name type="scientific">Peptoniphilus indolicus ATCC 29427</name>
    <dbReference type="NCBI Taxonomy" id="997350"/>
    <lineage>
        <taxon>Bacteria</taxon>
        <taxon>Bacillati</taxon>
        <taxon>Bacillota</taxon>
        <taxon>Tissierellia</taxon>
        <taxon>Tissierellales</taxon>
        <taxon>Peptoniphilaceae</taxon>
        <taxon>Peptoniphilus</taxon>
    </lineage>
</organism>
<name>G4D341_9FIRM</name>
<dbReference type="EMBL" id="AGBB01000071">
    <property type="protein sequence ID" value="EGY80072.1"/>
    <property type="molecule type" value="Genomic_DNA"/>
</dbReference>
<dbReference type="AlphaFoldDB" id="G4D341"/>
<evidence type="ECO:0000259" key="2">
    <source>
        <dbReference type="SMART" id="SM00382"/>
    </source>
</evidence>
<feature type="compositionally biased region" description="Basic and acidic residues" evidence="1">
    <location>
        <begin position="420"/>
        <end position="434"/>
    </location>
</feature>